<dbReference type="NCBIfam" id="TIGR02037">
    <property type="entry name" value="degP_htrA_DO"/>
    <property type="match status" value="1"/>
</dbReference>
<comment type="similarity">
    <text evidence="1">Belongs to the peptidase S1C family.</text>
</comment>
<keyword evidence="3" id="KW-0732">Signal</keyword>
<dbReference type="InterPro" id="IPR001940">
    <property type="entry name" value="Peptidase_S1C"/>
</dbReference>
<feature type="compositionally biased region" description="Low complexity" evidence="9">
    <location>
        <begin position="100"/>
        <end position="117"/>
    </location>
</feature>
<feature type="active site" description="Charge relay system" evidence="7">
    <location>
        <position position="167"/>
    </location>
</feature>
<dbReference type="AlphaFoldDB" id="A0A1I4VDH0"/>
<organism evidence="12 13">
    <name type="scientific">Algoriella xinjiangensis</name>
    <dbReference type="NCBI Taxonomy" id="684065"/>
    <lineage>
        <taxon>Bacteria</taxon>
        <taxon>Pseudomonadati</taxon>
        <taxon>Bacteroidota</taxon>
        <taxon>Flavobacteriia</taxon>
        <taxon>Flavobacteriales</taxon>
        <taxon>Weeksellaceae</taxon>
        <taxon>Algoriella</taxon>
    </lineage>
</organism>
<dbReference type="SMART" id="SM00228">
    <property type="entry name" value="PDZ"/>
    <property type="match status" value="2"/>
</dbReference>
<dbReference type="Pfam" id="PF13180">
    <property type="entry name" value="PDZ_2"/>
    <property type="match status" value="1"/>
</dbReference>
<dbReference type="EMBL" id="FOUZ01000005">
    <property type="protein sequence ID" value="SFM99209.1"/>
    <property type="molecule type" value="Genomic_DNA"/>
</dbReference>
<dbReference type="InterPro" id="IPR036034">
    <property type="entry name" value="PDZ_sf"/>
</dbReference>
<feature type="binding site" evidence="8">
    <location>
        <begin position="244"/>
        <end position="246"/>
    </location>
    <ligand>
        <name>substrate</name>
    </ligand>
</feature>
<evidence type="ECO:0000259" key="11">
    <source>
        <dbReference type="PROSITE" id="PS50106"/>
    </source>
</evidence>
<dbReference type="InterPro" id="IPR009003">
    <property type="entry name" value="Peptidase_S1_PA"/>
</dbReference>
<gene>
    <name evidence="12" type="ORF">SAMN05421738_10580</name>
</gene>
<evidence type="ECO:0000313" key="12">
    <source>
        <dbReference type="EMBL" id="SFM99209.1"/>
    </source>
</evidence>
<feature type="binding site" evidence="8">
    <location>
        <position position="137"/>
    </location>
    <ligand>
        <name>substrate</name>
    </ligand>
</feature>
<accession>A0A1I4VDH0</accession>
<evidence type="ECO:0000256" key="2">
    <source>
        <dbReference type="ARBA" id="ARBA00022670"/>
    </source>
</evidence>
<dbReference type="Gene3D" id="2.30.42.10">
    <property type="match status" value="2"/>
</dbReference>
<evidence type="ECO:0000256" key="4">
    <source>
        <dbReference type="ARBA" id="ARBA00022737"/>
    </source>
</evidence>
<keyword evidence="2 12" id="KW-0645">Protease</keyword>
<dbReference type="PANTHER" id="PTHR22939:SF129">
    <property type="entry name" value="SERINE PROTEASE HTRA2, MITOCHONDRIAL"/>
    <property type="match status" value="1"/>
</dbReference>
<dbReference type="PROSITE" id="PS50106">
    <property type="entry name" value="PDZ"/>
    <property type="match status" value="1"/>
</dbReference>
<protein>
    <submittedName>
        <fullName evidence="12">Do/DeqQ family serine protease</fullName>
    </submittedName>
</protein>
<dbReference type="PANTHER" id="PTHR22939">
    <property type="entry name" value="SERINE PROTEASE FAMILY S1C HTRA-RELATED"/>
    <property type="match status" value="1"/>
</dbReference>
<dbReference type="Pfam" id="PF13365">
    <property type="entry name" value="Trypsin_2"/>
    <property type="match status" value="1"/>
</dbReference>
<feature type="domain" description="PDZ" evidence="11">
    <location>
        <begin position="305"/>
        <end position="388"/>
    </location>
</feature>
<dbReference type="STRING" id="684065.SAMN05421738_10580"/>
<dbReference type="GO" id="GO:0006508">
    <property type="term" value="P:proteolysis"/>
    <property type="evidence" value="ECO:0007669"/>
    <property type="project" value="UniProtKB-KW"/>
</dbReference>
<feature type="transmembrane region" description="Helical" evidence="10">
    <location>
        <begin position="7"/>
        <end position="25"/>
    </location>
</feature>
<feature type="binding site" evidence="8">
    <location>
        <begin position="301"/>
        <end position="305"/>
    </location>
    <ligand>
        <name>substrate</name>
    </ligand>
</feature>
<proteinExistence type="inferred from homology"/>
<keyword evidence="10" id="KW-0472">Membrane</keyword>
<dbReference type="Proteomes" id="UP000199149">
    <property type="component" value="Unassembled WGS sequence"/>
</dbReference>
<dbReference type="RefSeq" id="WP_092907446.1">
    <property type="nucleotide sequence ID" value="NZ_FOUZ01000005.1"/>
</dbReference>
<reference evidence="13" key="1">
    <citation type="submission" date="2016-10" db="EMBL/GenBank/DDBJ databases">
        <authorList>
            <person name="Varghese N."/>
            <person name="Submissions S."/>
        </authorList>
    </citation>
    <scope>NUCLEOTIDE SEQUENCE [LARGE SCALE GENOMIC DNA]</scope>
    <source>
        <strain evidence="13">XJ109</strain>
    </source>
</reference>
<evidence type="ECO:0000256" key="8">
    <source>
        <dbReference type="PIRSR" id="PIRSR611782-2"/>
    </source>
</evidence>
<feature type="region of interest" description="Disordered" evidence="9">
    <location>
        <begin position="100"/>
        <end position="121"/>
    </location>
</feature>
<dbReference type="OrthoDB" id="9758917at2"/>
<keyword evidence="13" id="KW-1185">Reference proteome</keyword>
<keyword evidence="10" id="KW-0812">Transmembrane</keyword>
<keyword evidence="10" id="KW-1133">Transmembrane helix</keyword>
<keyword evidence="6" id="KW-0720">Serine protease</keyword>
<dbReference type="InterPro" id="IPR001478">
    <property type="entry name" value="PDZ"/>
</dbReference>
<sequence>MKKYTGYLLVGLMSSMTTLGGFYFMNESGNNPFITDASTSKNGDFQLVDYKGNYGYDAPNFVEASKKAVHTVVSIKNYSNQKQQQQQQQFDPFDFFFGQPEQQQRRGQQQQQQPDQPSGMGSGVIISQDGYIVTNNHVVQGASKIEVTLNNQKSYTAELVGTDPSTDIALLKITEKGLPFTKFVDSDNINVGDWVLAVGNPFGLTSTVTAGIVSAKGRSINILGKNSESPIESFIQTDAAINPGNSGGALVNANGDLIGINTAISSPTGAYTGYGFAVPANLVKKVVEDIKSYGIVQRGYLGVKGFDLSNDQAVAQYNKEFKKNIKTQNGVMITELVSKGSAIDSGIEAGDIITEVDGKEVTSFSSLSFLVGSKRPGDKVNIKVRRGAADKTYTITLKDAKGGTKIRSKADLSPTEILGAEFEPLTERQKDSFGINYGVMVKNLDNAGKLASAGVQDEFIILSVNDKEVSSQDDIEKILKNHKGRVSIKFADYYGRIYTKGFTMD</sequence>
<dbReference type="SUPFAM" id="SSF50494">
    <property type="entry name" value="Trypsin-like serine proteases"/>
    <property type="match status" value="1"/>
</dbReference>
<feature type="binding site" evidence="8">
    <location>
        <position position="167"/>
    </location>
    <ligand>
        <name>substrate</name>
    </ligand>
</feature>
<evidence type="ECO:0000256" key="3">
    <source>
        <dbReference type="ARBA" id="ARBA00022729"/>
    </source>
</evidence>
<evidence type="ECO:0000256" key="10">
    <source>
        <dbReference type="SAM" id="Phobius"/>
    </source>
</evidence>
<evidence type="ECO:0000256" key="5">
    <source>
        <dbReference type="ARBA" id="ARBA00022801"/>
    </source>
</evidence>
<feature type="active site" description="Charge relay system" evidence="7">
    <location>
        <position position="246"/>
    </location>
</feature>
<dbReference type="Gene3D" id="2.40.10.120">
    <property type="match status" value="1"/>
</dbReference>
<keyword evidence="4" id="KW-0677">Repeat</keyword>
<evidence type="ECO:0000313" key="13">
    <source>
        <dbReference type="Proteomes" id="UP000199149"/>
    </source>
</evidence>
<evidence type="ECO:0000256" key="9">
    <source>
        <dbReference type="SAM" id="MobiDB-lite"/>
    </source>
</evidence>
<dbReference type="InterPro" id="IPR011782">
    <property type="entry name" value="Pept_S1C_Do"/>
</dbReference>
<dbReference type="SUPFAM" id="SSF50156">
    <property type="entry name" value="PDZ domain-like"/>
    <property type="match status" value="2"/>
</dbReference>
<name>A0A1I4VDH0_9FLAO</name>
<evidence type="ECO:0000256" key="7">
    <source>
        <dbReference type="PIRSR" id="PIRSR611782-1"/>
    </source>
</evidence>
<dbReference type="PRINTS" id="PR00834">
    <property type="entry name" value="PROTEASES2C"/>
</dbReference>
<evidence type="ECO:0000256" key="1">
    <source>
        <dbReference type="ARBA" id="ARBA00010541"/>
    </source>
</evidence>
<feature type="active site" description="Charge relay system" evidence="7">
    <location>
        <position position="137"/>
    </location>
</feature>
<dbReference type="GO" id="GO:0004252">
    <property type="term" value="F:serine-type endopeptidase activity"/>
    <property type="evidence" value="ECO:0007669"/>
    <property type="project" value="InterPro"/>
</dbReference>
<keyword evidence="5" id="KW-0378">Hydrolase</keyword>
<evidence type="ECO:0000256" key="6">
    <source>
        <dbReference type="ARBA" id="ARBA00022825"/>
    </source>
</evidence>